<accession>A0ABW3JVG0</accession>
<comment type="caution">
    <text evidence="1">The sequence shown here is derived from an EMBL/GenBank/DDBJ whole genome shotgun (WGS) entry which is preliminary data.</text>
</comment>
<dbReference type="RefSeq" id="WP_386107550.1">
    <property type="nucleotide sequence ID" value="NZ_JBHTJR010000046.1"/>
</dbReference>
<proteinExistence type="predicted"/>
<gene>
    <name evidence="1" type="ORF">ACFQ1U_09115</name>
</gene>
<organism evidence="1 2">
    <name type="scientific">Tenacibaculum geojense</name>
    <dbReference type="NCBI Taxonomy" id="915352"/>
    <lineage>
        <taxon>Bacteria</taxon>
        <taxon>Pseudomonadati</taxon>
        <taxon>Bacteroidota</taxon>
        <taxon>Flavobacteriia</taxon>
        <taxon>Flavobacteriales</taxon>
        <taxon>Flavobacteriaceae</taxon>
        <taxon>Tenacibaculum</taxon>
    </lineage>
</organism>
<reference evidence="2" key="1">
    <citation type="journal article" date="2019" name="Int. J. Syst. Evol. Microbiol.">
        <title>The Global Catalogue of Microorganisms (GCM) 10K type strain sequencing project: providing services to taxonomists for standard genome sequencing and annotation.</title>
        <authorList>
            <consortium name="The Broad Institute Genomics Platform"/>
            <consortium name="The Broad Institute Genome Sequencing Center for Infectious Disease"/>
            <person name="Wu L."/>
            <person name="Ma J."/>
        </authorList>
    </citation>
    <scope>NUCLEOTIDE SEQUENCE [LARGE SCALE GENOMIC DNA]</scope>
    <source>
        <strain evidence="2">CCUG 60527</strain>
    </source>
</reference>
<evidence type="ECO:0000313" key="2">
    <source>
        <dbReference type="Proteomes" id="UP001597062"/>
    </source>
</evidence>
<sequence>MKKVLLLLLIIGVQVKTQSQTLKDSVNVLYKNYFTLLKDAKKLDTIVLKVDNFEELMASNNKKIQDLTDAELFGLKKQLEQRRKKIINTTEFVFAANSSLNAIKQLDATSDYLNQISSLNNPDNTDLGFSLSEEITTILEQKIIKGNKKINGVKSSKFLLFVDNIIKSPITQAISNAIPVVSSIKSVVDLVIGNALKGKDVTIDDVVAFKKSLQVYLKHYEGLAKAQLEFEQNLGNLDVRKEGLVLLLTQYTSERIHTLNPQLQINNEDKQSLTQLINSYYTKDNVQQQVDAIISLQPYNYNQHLVNNKLVYPTYALNQAKFIRDEVEALSKEYISIFTAYQVALQKVLNDSKSIGDVTKIENKSHELERKLKDVKIAFNDNLNLHKLNTTFKNLMSY</sequence>
<dbReference type="Proteomes" id="UP001597062">
    <property type="component" value="Unassembled WGS sequence"/>
</dbReference>
<name>A0ABW3JVG0_9FLAO</name>
<dbReference type="EMBL" id="JBHTJR010000046">
    <property type="protein sequence ID" value="MFD0993362.1"/>
    <property type="molecule type" value="Genomic_DNA"/>
</dbReference>
<evidence type="ECO:0000313" key="1">
    <source>
        <dbReference type="EMBL" id="MFD0993362.1"/>
    </source>
</evidence>
<keyword evidence="2" id="KW-1185">Reference proteome</keyword>
<protein>
    <submittedName>
        <fullName evidence="1">Uncharacterized protein</fullName>
    </submittedName>
</protein>